<dbReference type="GO" id="GO:0016787">
    <property type="term" value="F:hydrolase activity"/>
    <property type="evidence" value="ECO:0007669"/>
    <property type="project" value="UniProtKB-KW"/>
</dbReference>
<evidence type="ECO:0000259" key="4">
    <source>
        <dbReference type="Pfam" id="PF01229"/>
    </source>
</evidence>
<organism evidence="5 6">
    <name type="scientific">Laspinema palackyanum D2a</name>
    <dbReference type="NCBI Taxonomy" id="2953684"/>
    <lineage>
        <taxon>Bacteria</taxon>
        <taxon>Bacillati</taxon>
        <taxon>Cyanobacteriota</taxon>
        <taxon>Cyanophyceae</taxon>
        <taxon>Oscillatoriophycideae</taxon>
        <taxon>Oscillatoriales</taxon>
        <taxon>Laspinemataceae</taxon>
        <taxon>Laspinema</taxon>
        <taxon>Laspinema palackyanum</taxon>
    </lineage>
</organism>
<dbReference type="PANTHER" id="PTHR12631:SF10">
    <property type="entry name" value="BETA-XYLOSIDASE-LIKE PROTEIN-RELATED"/>
    <property type="match status" value="1"/>
</dbReference>
<dbReference type="RefSeq" id="WP_368005594.1">
    <property type="nucleotide sequence ID" value="NZ_JAMXFF010000006.1"/>
</dbReference>
<proteinExistence type="inferred from homology"/>
<gene>
    <name evidence="5" type="ORF">NG799_06295</name>
</gene>
<evidence type="ECO:0000256" key="2">
    <source>
        <dbReference type="ARBA" id="ARBA00022801"/>
    </source>
</evidence>
<comment type="caution">
    <text evidence="5">The sequence shown here is derived from an EMBL/GenBank/DDBJ whole genome shotgun (WGS) entry which is preliminary data.</text>
</comment>
<comment type="similarity">
    <text evidence="1">Belongs to the glycosyl hydrolase 39 family.</text>
</comment>
<dbReference type="InterPro" id="IPR017853">
    <property type="entry name" value="GH"/>
</dbReference>
<dbReference type="Pfam" id="PF01229">
    <property type="entry name" value="Glyco_hydro_39"/>
    <property type="match status" value="1"/>
</dbReference>
<dbReference type="InterPro" id="IPR051923">
    <property type="entry name" value="Glycosyl_Hydrolase_39"/>
</dbReference>
<evidence type="ECO:0000256" key="3">
    <source>
        <dbReference type="ARBA" id="ARBA00023295"/>
    </source>
</evidence>
<keyword evidence="6" id="KW-1185">Reference proteome</keyword>
<name>A0ABT2MPY4_9CYAN</name>
<dbReference type="Gene3D" id="3.20.20.80">
    <property type="entry name" value="Glycosidases"/>
    <property type="match status" value="1"/>
</dbReference>
<dbReference type="SUPFAM" id="SSF51445">
    <property type="entry name" value="(Trans)glycosidases"/>
    <property type="match status" value="1"/>
</dbReference>
<protein>
    <submittedName>
        <fullName evidence="5">Glycosyl hydrolase</fullName>
    </submittedName>
</protein>
<dbReference type="EMBL" id="JAMXFF010000006">
    <property type="protein sequence ID" value="MCT7965941.1"/>
    <property type="molecule type" value="Genomic_DNA"/>
</dbReference>
<dbReference type="Proteomes" id="UP001525890">
    <property type="component" value="Unassembled WGS sequence"/>
</dbReference>
<sequence>MKQPKPHLLIFVVLLILSLTTAVSLSSLKMDVQVHLQAPTQPIPASLFGNHIHHVATTPTYVTDPPISTLTPWPIVPFYSWRLMAAYVEWFELEPKKGEWNFKILDKSVALAEENGVEVLLNLSLTPRWASARPQEPSIYATGTAAEPKNIEDWRNYVRTVATRYKGRIHYYELWNEPNLEGFYTGSLETMLTLCEEAYRILKEVDSSITVVSPPPTDGEHGVEWLNQYLAGGGGAYADVIGFHFYVPFLPPETMVPLIQQVQTTMAKYGVGDKPLWNTETGWLGIAPFSDEWGAAGFVARSYILNWAAGVARLYWYVWDHQGIYLRLTQADRTTPTQAGIAYGELQNWLVGAQMNDCEAKQMIWTCELTRDRDYKAWIVWNTDGPSRFQIPEEWGVKQVRNLAGEQELLRRNRVEIGPAPLLLEHQLSP</sequence>
<keyword evidence="3" id="KW-0326">Glycosidase</keyword>
<evidence type="ECO:0000256" key="1">
    <source>
        <dbReference type="ARBA" id="ARBA00008875"/>
    </source>
</evidence>
<evidence type="ECO:0000313" key="6">
    <source>
        <dbReference type="Proteomes" id="UP001525890"/>
    </source>
</evidence>
<dbReference type="InterPro" id="IPR049166">
    <property type="entry name" value="GH39_cat"/>
</dbReference>
<evidence type="ECO:0000313" key="5">
    <source>
        <dbReference type="EMBL" id="MCT7965941.1"/>
    </source>
</evidence>
<keyword evidence="2 5" id="KW-0378">Hydrolase</keyword>
<reference evidence="5 6" key="1">
    <citation type="journal article" date="2022" name="Front. Microbiol.">
        <title>High genomic differentiation and limited gene flow indicate recent cryptic speciation within the genus Laspinema (cyanobacteria).</title>
        <authorList>
            <person name="Stanojkovic A."/>
            <person name="Skoupy S."/>
            <person name="Skaloud P."/>
            <person name="Dvorak P."/>
        </authorList>
    </citation>
    <scope>NUCLEOTIDE SEQUENCE [LARGE SCALE GENOMIC DNA]</scope>
    <source>
        <strain evidence="5 6">D2a</strain>
    </source>
</reference>
<feature type="domain" description="Glycosyl hydrolases family 39 N-terminal catalytic" evidence="4">
    <location>
        <begin position="97"/>
        <end position="299"/>
    </location>
</feature>
<dbReference type="PANTHER" id="PTHR12631">
    <property type="entry name" value="ALPHA-L-IDURONIDASE"/>
    <property type="match status" value="1"/>
</dbReference>
<accession>A0ABT2MPY4</accession>